<dbReference type="AlphaFoldDB" id="A0A7T4QZ61"/>
<evidence type="ECO:0000313" key="2">
    <source>
        <dbReference type="EMBL" id="QQD17369.1"/>
    </source>
</evidence>
<keyword evidence="1" id="KW-0732">Signal</keyword>
<dbReference type="RefSeq" id="WP_198568870.1">
    <property type="nucleotide sequence ID" value="NZ_CP066167.1"/>
</dbReference>
<reference evidence="2 3" key="1">
    <citation type="submission" date="2020-12" db="EMBL/GenBank/DDBJ databases">
        <authorList>
            <person name="Shan Y."/>
        </authorList>
    </citation>
    <scope>NUCLEOTIDE SEQUENCE [LARGE SCALE GENOMIC DNA]</scope>
    <source>
        <strain evidence="3">csc3.9</strain>
    </source>
</reference>
<evidence type="ECO:0000313" key="3">
    <source>
        <dbReference type="Proteomes" id="UP000596063"/>
    </source>
</evidence>
<keyword evidence="3" id="KW-1185">Reference proteome</keyword>
<gene>
    <name evidence="2" type="ORF">I6N98_13475</name>
</gene>
<dbReference type="KEGG" id="snan:I6N98_13475"/>
<dbReference type="Proteomes" id="UP000596063">
    <property type="component" value="Chromosome"/>
</dbReference>
<sequence length="180" mass="21642">MSNVLSNTEKPYRRLYLGLILAALLVALISPRQAHADAETTAAILVGAALLYAAHDDYKERDKKHKRHYRGRDDHYAHYQYNSKRYKYDDYRRDYRSGGHSHSHPHWSRRDDHRDHNRHGNWYRGDHGKGEHYGNGYKYGHGKKFKHWPSKHSDAKYRHDKHRYDRHHESAKWNTRVRAY</sequence>
<accession>A0A7T4QZ61</accession>
<organism evidence="2 3">
    <name type="scientific">Spongiibacter nanhainus</name>
    <dbReference type="NCBI Taxonomy" id="2794344"/>
    <lineage>
        <taxon>Bacteria</taxon>
        <taxon>Pseudomonadati</taxon>
        <taxon>Pseudomonadota</taxon>
        <taxon>Gammaproteobacteria</taxon>
        <taxon>Cellvibrionales</taxon>
        <taxon>Spongiibacteraceae</taxon>
        <taxon>Spongiibacter</taxon>
    </lineage>
</organism>
<feature type="chain" id="PRO_5032618354" evidence="1">
    <location>
        <begin position="37"/>
        <end position="180"/>
    </location>
</feature>
<proteinExistence type="predicted"/>
<dbReference type="EMBL" id="CP066167">
    <property type="protein sequence ID" value="QQD17369.1"/>
    <property type="molecule type" value="Genomic_DNA"/>
</dbReference>
<protein>
    <submittedName>
        <fullName evidence="2">Uncharacterized protein</fullName>
    </submittedName>
</protein>
<feature type="signal peptide" evidence="1">
    <location>
        <begin position="1"/>
        <end position="36"/>
    </location>
</feature>
<name>A0A7T4QZ61_9GAMM</name>
<evidence type="ECO:0000256" key="1">
    <source>
        <dbReference type="SAM" id="SignalP"/>
    </source>
</evidence>